<comment type="similarity">
    <text evidence="1">Belongs to the prokaryotic/mitochondrial release factor family.</text>
</comment>
<dbReference type="InterPro" id="IPR045853">
    <property type="entry name" value="Pep_chain_release_fac_I_sf"/>
</dbReference>
<feature type="compositionally biased region" description="Polar residues" evidence="2">
    <location>
        <begin position="123"/>
        <end position="132"/>
    </location>
</feature>
<dbReference type="AlphaFoldDB" id="A0A2S0VY22"/>
<gene>
    <name evidence="4" type="ORF">C2869_13710</name>
</gene>
<feature type="region of interest" description="Disordered" evidence="2">
    <location>
        <begin position="98"/>
        <end position="132"/>
    </location>
</feature>
<keyword evidence="4" id="KW-0378">Hydrolase</keyword>
<evidence type="ECO:0000256" key="2">
    <source>
        <dbReference type="SAM" id="MobiDB-lite"/>
    </source>
</evidence>
<dbReference type="Proteomes" id="UP000244441">
    <property type="component" value="Chromosome"/>
</dbReference>
<dbReference type="GO" id="GO:0003747">
    <property type="term" value="F:translation release factor activity"/>
    <property type="evidence" value="ECO:0007669"/>
    <property type="project" value="InterPro"/>
</dbReference>
<evidence type="ECO:0000256" key="1">
    <source>
        <dbReference type="ARBA" id="ARBA00010835"/>
    </source>
</evidence>
<keyword evidence="5" id="KW-1185">Reference proteome</keyword>
<dbReference type="GO" id="GO:0004045">
    <property type="term" value="F:peptidyl-tRNA hydrolase activity"/>
    <property type="evidence" value="ECO:0007669"/>
    <property type="project" value="TreeGrafter"/>
</dbReference>
<organism evidence="4 5">
    <name type="scientific">Saccharobesus litoralis</name>
    <dbReference type="NCBI Taxonomy" id="2172099"/>
    <lineage>
        <taxon>Bacteria</taxon>
        <taxon>Pseudomonadati</taxon>
        <taxon>Pseudomonadota</taxon>
        <taxon>Gammaproteobacteria</taxon>
        <taxon>Alteromonadales</taxon>
        <taxon>Alteromonadaceae</taxon>
        <taxon>Saccharobesus</taxon>
    </lineage>
</organism>
<name>A0A2S0VY22_9ALTE</name>
<accession>A0A2S0VY22</accession>
<dbReference type="PROSITE" id="PS00745">
    <property type="entry name" value="RF_PROK_I"/>
    <property type="match status" value="1"/>
</dbReference>
<evidence type="ECO:0000313" key="4">
    <source>
        <dbReference type="EMBL" id="AWB69020.1"/>
    </source>
</evidence>
<dbReference type="PANTHER" id="PTHR47814:SF1">
    <property type="entry name" value="PEPTIDYL-TRNA HYDROLASE ARFB"/>
    <property type="match status" value="1"/>
</dbReference>
<dbReference type="GO" id="GO:0072344">
    <property type="term" value="P:rescue of stalled ribosome"/>
    <property type="evidence" value="ECO:0007669"/>
    <property type="project" value="TreeGrafter"/>
</dbReference>
<proteinExistence type="inferred from homology"/>
<dbReference type="Gene3D" id="3.30.160.20">
    <property type="match status" value="1"/>
</dbReference>
<evidence type="ECO:0000259" key="3">
    <source>
        <dbReference type="PROSITE" id="PS00745"/>
    </source>
</evidence>
<dbReference type="KEGG" id="cate:C2869_13710"/>
<dbReference type="SUPFAM" id="SSF75620">
    <property type="entry name" value="Release factor"/>
    <property type="match status" value="1"/>
</dbReference>
<dbReference type="OrthoDB" id="9815709at2"/>
<evidence type="ECO:0000313" key="5">
    <source>
        <dbReference type="Proteomes" id="UP000244441"/>
    </source>
</evidence>
<reference evidence="4 5" key="1">
    <citation type="submission" date="2018-01" db="EMBL/GenBank/DDBJ databases">
        <title>Genome sequence of a Cantenovulum-like bacteria.</title>
        <authorList>
            <person name="Tan W.R."/>
            <person name="Lau N.-S."/>
            <person name="Go F."/>
            <person name="Amirul A.-A.A."/>
        </authorList>
    </citation>
    <scope>NUCLEOTIDE SEQUENCE [LARGE SCALE GENOMIC DNA]</scope>
    <source>
        <strain evidence="4 5">CCB-QB4</strain>
    </source>
</reference>
<dbReference type="EMBL" id="CP026604">
    <property type="protein sequence ID" value="AWB69020.1"/>
    <property type="molecule type" value="Genomic_DNA"/>
</dbReference>
<sequence length="132" mass="15013">MTLTNLELAVEYNPIRAQGAGGQNVNKVASAVYIKFDINKSMLNDMEKAKLLAFSDHRISKDGFIHIKAQTHRTQLQNKQEGLLRLQQLIIDATKTYKTRKATKPTKSSQTKRLDKKTKHGQTKSLRNKVSY</sequence>
<dbReference type="GO" id="GO:0043022">
    <property type="term" value="F:ribosome binding"/>
    <property type="evidence" value="ECO:0007669"/>
    <property type="project" value="TreeGrafter"/>
</dbReference>
<dbReference type="Pfam" id="PF00472">
    <property type="entry name" value="RF-1"/>
    <property type="match status" value="1"/>
</dbReference>
<dbReference type="PANTHER" id="PTHR47814">
    <property type="entry name" value="PEPTIDYL-TRNA HYDROLASE ARFB"/>
    <property type="match status" value="1"/>
</dbReference>
<feature type="domain" description="Prokaryotic-type class I peptide chain release factors" evidence="3">
    <location>
        <begin position="16"/>
        <end position="32"/>
    </location>
</feature>
<protein>
    <submittedName>
        <fullName evidence="4">Aminoacyl-tRNA hydrolase</fullName>
    </submittedName>
</protein>
<dbReference type="NCBIfam" id="NF006718">
    <property type="entry name" value="PRK09256.1"/>
    <property type="match status" value="1"/>
</dbReference>
<dbReference type="InterPro" id="IPR000352">
    <property type="entry name" value="Pep_chain_release_fac_I"/>
</dbReference>